<proteinExistence type="predicted"/>
<dbReference type="Proteomes" id="UP000241818">
    <property type="component" value="Unassembled WGS sequence"/>
</dbReference>
<protein>
    <submittedName>
        <fullName evidence="2">Uncharacterized protein</fullName>
    </submittedName>
</protein>
<evidence type="ECO:0000256" key="1">
    <source>
        <dbReference type="SAM" id="MobiDB-lite"/>
    </source>
</evidence>
<name>A0A2T3AYB4_AMORE</name>
<reference evidence="2 3" key="1">
    <citation type="journal article" date="2018" name="New Phytol.">
        <title>Comparative genomics and transcriptomics depict ericoid mycorrhizal fungi as versatile saprotrophs and plant mutualists.</title>
        <authorList>
            <person name="Martino E."/>
            <person name="Morin E."/>
            <person name="Grelet G.A."/>
            <person name="Kuo A."/>
            <person name="Kohler A."/>
            <person name="Daghino S."/>
            <person name="Barry K.W."/>
            <person name="Cichocki N."/>
            <person name="Clum A."/>
            <person name="Dockter R.B."/>
            <person name="Hainaut M."/>
            <person name="Kuo R.C."/>
            <person name="LaButti K."/>
            <person name="Lindahl B.D."/>
            <person name="Lindquist E.A."/>
            <person name="Lipzen A."/>
            <person name="Khouja H.R."/>
            <person name="Magnuson J."/>
            <person name="Murat C."/>
            <person name="Ohm R.A."/>
            <person name="Singer S.W."/>
            <person name="Spatafora J.W."/>
            <person name="Wang M."/>
            <person name="Veneault-Fourrey C."/>
            <person name="Henrissat B."/>
            <person name="Grigoriev I.V."/>
            <person name="Martin F.M."/>
            <person name="Perotto S."/>
        </authorList>
    </citation>
    <scope>NUCLEOTIDE SEQUENCE [LARGE SCALE GENOMIC DNA]</scope>
    <source>
        <strain evidence="2 3">ATCC 22711</strain>
    </source>
</reference>
<dbReference type="EMBL" id="KZ679013">
    <property type="protein sequence ID" value="PSS15059.1"/>
    <property type="molecule type" value="Genomic_DNA"/>
</dbReference>
<dbReference type="CDD" id="cd20273">
    <property type="entry name" value="Complex1_LYR_unchar"/>
    <property type="match status" value="1"/>
</dbReference>
<feature type="region of interest" description="Disordered" evidence="1">
    <location>
        <begin position="279"/>
        <end position="306"/>
    </location>
</feature>
<dbReference type="AlphaFoldDB" id="A0A2T3AYB4"/>
<dbReference type="GeneID" id="36572364"/>
<evidence type="ECO:0000313" key="3">
    <source>
        <dbReference type="Proteomes" id="UP000241818"/>
    </source>
</evidence>
<dbReference type="STRING" id="857342.A0A2T3AYB4"/>
<dbReference type="RefSeq" id="XP_024719658.1">
    <property type="nucleotide sequence ID" value="XM_024864283.1"/>
</dbReference>
<organism evidence="2 3">
    <name type="scientific">Amorphotheca resinae ATCC 22711</name>
    <dbReference type="NCBI Taxonomy" id="857342"/>
    <lineage>
        <taxon>Eukaryota</taxon>
        <taxon>Fungi</taxon>
        <taxon>Dikarya</taxon>
        <taxon>Ascomycota</taxon>
        <taxon>Pezizomycotina</taxon>
        <taxon>Leotiomycetes</taxon>
        <taxon>Helotiales</taxon>
        <taxon>Amorphothecaceae</taxon>
        <taxon>Amorphotheca</taxon>
    </lineage>
</organism>
<dbReference type="InterPro" id="IPR046896">
    <property type="entry name" value="Cup1-like_N"/>
</dbReference>
<feature type="region of interest" description="Disordered" evidence="1">
    <location>
        <begin position="107"/>
        <end position="126"/>
    </location>
</feature>
<dbReference type="OrthoDB" id="3925971at2759"/>
<accession>A0A2T3AYB4</accession>
<sequence>MAKWVQRFRPPCDSGPHRIACKALYRALLEQCPRIPLPSDLPPQGPVNPIKHLIRKGFRRRQYEGSPRLAVKALKIGYNAEELLRTAASGSQPALSQIHTLLRRLHTRRQESQQPPPPKREIPRVWPYPGAPKVLETRPLPLEKLSGNRRVPIVTQTNGYPFLRFKKPQSPFLSRVLRDKIMQKHNRFEKIGELDGHVENLGAWEGQWEMNVLNELRREGAGGEEWWKTVGGDWGRRDGWCKDARDARKEVWSRLDRDGKRAKEAGLKMVEIYKQEEEMWRQEREKRRHDKNVERRRRKEESMRES</sequence>
<gene>
    <name evidence="2" type="ORF">M430DRAFT_20370</name>
</gene>
<feature type="compositionally biased region" description="Basic residues" evidence="1">
    <location>
        <begin position="286"/>
        <end position="298"/>
    </location>
</feature>
<evidence type="ECO:0000313" key="2">
    <source>
        <dbReference type="EMBL" id="PSS15059.1"/>
    </source>
</evidence>
<keyword evidence="3" id="KW-1185">Reference proteome</keyword>
<dbReference type="InParanoid" id="A0A2T3AYB4"/>